<organism evidence="8 9">
    <name type="scientific">Granulicatella seriolae</name>
    <dbReference type="NCBI Taxonomy" id="2967226"/>
    <lineage>
        <taxon>Bacteria</taxon>
        <taxon>Bacillati</taxon>
        <taxon>Bacillota</taxon>
        <taxon>Bacilli</taxon>
        <taxon>Lactobacillales</taxon>
        <taxon>Carnobacteriaceae</taxon>
        <taxon>Granulicatella</taxon>
    </lineage>
</organism>
<dbReference type="SMART" id="SM00448">
    <property type="entry name" value="REC"/>
    <property type="match status" value="1"/>
</dbReference>
<dbReference type="SUPFAM" id="SSF52172">
    <property type="entry name" value="CheY-like"/>
    <property type="match status" value="1"/>
</dbReference>
<keyword evidence="3" id="KW-0010">Activator</keyword>
<sequence length="257" mass="30014">MTYPIIICEDMKDQLNTIVTLIKYYMMGHDEPFKLALATQSPEDAQRYLQEFEPKQGIYFLDIDLNHQIDGIALAQQIRKQDVQAKIIFTSSHEEMIPLTLKRRLEALGFVTKTTDLDAFRSEIFELLNLAQERIDHLTTEQKKAFIFSIGTQVFTINIDDILLLETSDTPHKLVLYTRDGLYEFYGNLRDYVKAYPNLFLLNRSCLIQPKNIIKVDFKTREVHLRPKLSRYFPFGKGSTLRKVQENLKRTIIGQES</sequence>
<keyword evidence="1" id="KW-0963">Cytoplasm</keyword>
<feature type="domain" description="HTH LytTR-type" evidence="7">
    <location>
        <begin position="146"/>
        <end position="250"/>
    </location>
</feature>
<reference evidence="8" key="2">
    <citation type="journal article" date="2023" name="Curr. Microbiol.">
        <title>Granulicatella seriolae sp. nov., a Novel Facultative Anaerobe Isolated from Yellowtail Marine Fish.</title>
        <authorList>
            <person name="Lee M."/>
            <person name="Choi Y.J."/>
            <person name="Farooq A."/>
            <person name="Jeong J.B."/>
            <person name="Jung M.Y."/>
        </authorList>
    </citation>
    <scope>NUCLEOTIDE SEQUENCE</scope>
    <source>
        <strain evidence="8">S8</strain>
    </source>
</reference>
<evidence type="ECO:0000259" key="6">
    <source>
        <dbReference type="PROSITE" id="PS50110"/>
    </source>
</evidence>
<reference evidence="8" key="1">
    <citation type="submission" date="2022-07" db="EMBL/GenBank/DDBJ databases">
        <authorList>
            <person name="Jung M.-Y."/>
            <person name="Lee M."/>
        </authorList>
    </citation>
    <scope>NUCLEOTIDE SEQUENCE</scope>
    <source>
        <strain evidence="8">S8</strain>
    </source>
</reference>
<dbReference type="Gene3D" id="3.40.50.2300">
    <property type="match status" value="1"/>
</dbReference>
<reference evidence="8" key="3">
    <citation type="journal article" date="2023" name="Microbiol. Resour. Announc.">
        <title>Draft Genome Sequence of Granulicatella sp. Strain S8, Isolated from a Marine Fish, Seriola quinqueradiata.</title>
        <authorList>
            <person name="Lee M."/>
            <person name="Farooq A."/>
            <person name="Jeong J.B."/>
            <person name="Jung M.Y."/>
        </authorList>
    </citation>
    <scope>NUCLEOTIDE SEQUENCE</scope>
    <source>
        <strain evidence="8">S8</strain>
    </source>
</reference>
<dbReference type="PANTHER" id="PTHR37299">
    <property type="entry name" value="TRANSCRIPTIONAL REGULATOR-RELATED"/>
    <property type="match status" value="1"/>
</dbReference>
<dbReference type="SMART" id="SM00850">
    <property type="entry name" value="LytTR"/>
    <property type="match status" value="1"/>
</dbReference>
<feature type="domain" description="Response regulatory" evidence="6">
    <location>
        <begin position="4"/>
        <end position="128"/>
    </location>
</feature>
<keyword evidence="8" id="KW-0238">DNA-binding</keyword>
<dbReference type="Proteomes" id="UP001059480">
    <property type="component" value="Unassembled WGS sequence"/>
</dbReference>
<dbReference type="EMBL" id="JANHNZ010000006">
    <property type="protein sequence ID" value="MCQ9210333.1"/>
    <property type="molecule type" value="Genomic_DNA"/>
</dbReference>
<evidence type="ECO:0000256" key="5">
    <source>
        <dbReference type="PROSITE-ProRule" id="PRU00169"/>
    </source>
</evidence>
<evidence type="ECO:0000256" key="2">
    <source>
        <dbReference type="ARBA" id="ARBA00023012"/>
    </source>
</evidence>
<evidence type="ECO:0000259" key="7">
    <source>
        <dbReference type="PROSITE" id="PS50930"/>
    </source>
</evidence>
<name>A0ABT1WQA7_9LACT</name>
<comment type="caution">
    <text evidence="8">The sequence shown here is derived from an EMBL/GenBank/DDBJ whole genome shotgun (WGS) entry which is preliminary data.</text>
</comment>
<proteinExistence type="predicted"/>
<dbReference type="InterPro" id="IPR001789">
    <property type="entry name" value="Sig_transdc_resp-reg_receiver"/>
</dbReference>
<keyword evidence="2" id="KW-0902">Two-component regulatory system</keyword>
<dbReference type="InterPro" id="IPR007492">
    <property type="entry name" value="LytTR_DNA-bd_dom"/>
</dbReference>
<dbReference type="PROSITE" id="PS50930">
    <property type="entry name" value="HTH_LYTTR"/>
    <property type="match status" value="1"/>
</dbReference>
<dbReference type="InterPro" id="IPR046947">
    <property type="entry name" value="LytR-like"/>
</dbReference>
<evidence type="ECO:0000313" key="8">
    <source>
        <dbReference type="EMBL" id="MCQ9210333.1"/>
    </source>
</evidence>
<dbReference type="Pfam" id="PF04397">
    <property type="entry name" value="LytTR"/>
    <property type="match status" value="1"/>
</dbReference>
<dbReference type="InterPro" id="IPR011006">
    <property type="entry name" value="CheY-like_superfamily"/>
</dbReference>
<comment type="function">
    <text evidence="4">Required for high-level post-exponential phase expression of a series of secreted proteins.</text>
</comment>
<keyword evidence="5" id="KW-0597">Phosphoprotein</keyword>
<protein>
    <submittedName>
        <fullName evidence="8">DNA-binding response regulator</fullName>
    </submittedName>
</protein>
<evidence type="ECO:0000256" key="3">
    <source>
        <dbReference type="ARBA" id="ARBA00023159"/>
    </source>
</evidence>
<accession>A0ABT1WQA7</accession>
<evidence type="ECO:0000256" key="1">
    <source>
        <dbReference type="ARBA" id="ARBA00022490"/>
    </source>
</evidence>
<dbReference type="GO" id="GO:0003677">
    <property type="term" value="F:DNA binding"/>
    <property type="evidence" value="ECO:0007669"/>
    <property type="project" value="UniProtKB-KW"/>
</dbReference>
<evidence type="ECO:0000313" key="9">
    <source>
        <dbReference type="Proteomes" id="UP001059480"/>
    </source>
</evidence>
<gene>
    <name evidence="8" type="ORF">NPA36_07190</name>
</gene>
<evidence type="ECO:0000256" key="4">
    <source>
        <dbReference type="ARBA" id="ARBA00037164"/>
    </source>
</evidence>
<feature type="modified residue" description="4-aspartylphosphate" evidence="5">
    <location>
        <position position="62"/>
    </location>
</feature>
<keyword evidence="9" id="KW-1185">Reference proteome</keyword>
<dbReference type="PANTHER" id="PTHR37299:SF3">
    <property type="entry name" value="STAGE 0 SPORULATION PROTEIN A HOMOLOG"/>
    <property type="match status" value="1"/>
</dbReference>
<dbReference type="PROSITE" id="PS50110">
    <property type="entry name" value="RESPONSE_REGULATORY"/>
    <property type="match status" value="1"/>
</dbReference>
<dbReference type="Pfam" id="PF00072">
    <property type="entry name" value="Response_reg"/>
    <property type="match status" value="1"/>
</dbReference>
<dbReference type="Gene3D" id="2.40.50.1020">
    <property type="entry name" value="LytTr DNA-binding domain"/>
    <property type="match status" value="1"/>
</dbReference>
<dbReference type="RefSeq" id="WP_256945442.1">
    <property type="nucleotide sequence ID" value="NZ_JANHNZ010000006.1"/>
</dbReference>